<evidence type="ECO:0000256" key="5">
    <source>
        <dbReference type="NCBIfam" id="TIGR00205"/>
    </source>
</evidence>
<dbReference type="NCBIfam" id="TIGR00205">
    <property type="entry name" value="fliE"/>
    <property type="match status" value="1"/>
</dbReference>
<dbReference type="PANTHER" id="PTHR34653">
    <property type="match status" value="1"/>
</dbReference>
<evidence type="ECO:0000256" key="3">
    <source>
        <dbReference type="ARBA" id="ARBA00023143"/>
    </source>
</evidence>
<name>A0ABV6LP74_9BACI</name>
<dbReference type="EMBL" id="JBHLTP010000009">
    <property type="protein sequence ID" value="MFC0524134.1"/>
    <property type="molecule type" value="Genomic_DNA"/>
</dbReference>
<protein>
    <recommendedName>
        <fullName evidence="4 5">Flagellar hook-basal body complex protein FliE</fullName>
    </recommendedName>
</protein>
<keyword evidence="8" id="KW-1185">Reference proteome</keyword>
<comment type="caution">
    <text evidence="7">The sequence shown here is derived from an EMBL/GenBank/DDBJ whole genome shotgun (WGS) entry which is preliminary data.</text>
</comment>
<dbReference type="HAMAP" id="MF_00724">
    <property type="entry name" value="FliE"/>
    <property type="match status" value="1"/>
</dbReference>
<evidence type="ECO:0000256" key="1">
    <source>
        <dbReference type="ARBA" id="ARBA00004117"/>
    </source>
</evidence>
<comment type="similarity">
    <text evidence="2 4">Belongs to the FliE family.</text>
</comment>
<feature type="coiled-coil region" evidence="6">
    <location>
        <begin position="33"/>
        <end position="60"/>
    </location>
</feature>
<dbReference type="Proteomes" id="UP001589836">
    <property type="component" value="Unassembled WGS sequence"/>
</dbReference>
<keyword evidence="7" id="KW-0969">Cilium</keyword>
<keyword evidence="7" id="KW-0966">Cell projection</keyword>
<dbReference type="PANTHER" id="PTHR34653:SF1">
    <property type="entry name" value="FLAGELLAR HOOK-BASAL BODY COMPLEX PROTEIN FLIE"/>
    <property type="match status" value="1"/>
</dbReference>
<dbReference type="Pfam" id="PF02049">
    <property type="entry name" value="FliE"/>
    <property type="match status" value="1"/>
</dbReference>
<evidence type="ECO:0000256" key="2">
    <source>
        <dbReference type="ARBA" id="ARBA00009272"/>
    </source>
</evidence>
<gene>
    <name evidence="4 7" type="primary">fliE</name>
    <name evidence="7" type="ORF">ACFFGV_11225</name>
</gene>
<evidence type="ECO:0000256" key="4">
    <source>
        <dbReference type="HAMAP-Rule" id="MF_00724"/>
    </source>
</evidence>
<organism evidence="7 8">
    <name type="scientific">Pontibacillus salicampi</name>
    <dbReference type="NCBI Taxonomy" id="1449801"/>
    <lineage>
        <taxon>Bacteria</taxon>
        <taxon>Bacillati</taxon>
        <taxon>Bacillota</taxon>
        <taxon>Bacilli</taxon>
        <taxon>Bacillales</taxon>
        <taxon>Bacillaceae</taxon>
        <taxon>Pontibacillus</taxon>
    </lineage>
</organism>
<comment type="subcellular location">
    <subcellularLocation>
        <location evidence="1 4">Bacterial flagellum basal body</location>
    </subcellularLocation>
</comment>
<dbReference type="InterPro" id="IPR001624">
    <property type="entry name" value="FliE"/>
</dbReference>
<proteinExistence type="inferred from homology"/>
<evidence type="ECO:0000313" key="7">
    <source>
        <dbReference type="EMBL" id="MFC0524134.1"/>
    </source>
</evidence>
<evidence type="ECO:0000256" key="6">
    <source>
        <dbReference type="SAM" id="Coils"/>
    </source>
</evidence>
<keyword evidence="7" id="KW-0282">Flagellum</keyword>
<accession>A0ABV6LP74</accession>
<dbReference type="RefSeq" id="WP_377347780.1">
    <property type="nucleotide sequence ID" value="NZ_JBHLTP010000009.1"/>
</dbReference>
<keyword evidence="3 4" id="KW-0975">Bacterial flagellum</keyword>
<sequence>MNMNTIGDAFSHIQAASQNTISAKPKTTPAEAQANFAESLTNAINEVNEAKEQSNIKTEQLAKGEIDNLHDVMITAQKASITLQTAVQIQGKVVDAYKEISRMQV</sequence>
<keyword evidence="6" id="KW-0175">Coiled coil</keyword>
<reference evidence="7 8" key="1">
    <citation type="submission" date="2024-09" db="EMBL/GenBank/DDBJ databases">
        <authorList>
            <person name="Sun Q."/>
            <person name="Mori K."/>
        </authorList>
    </citation>
    <scope>NUCLEOTIDE SEQUENCE [LARGE SCALE GENOMIC DNA]</scope>
    <source>
        <strain evidence="7 8">NCAIM B.02529</strain>
    </source>
</reference>
<dbReference type="PRINTS" id="PR01006">
    <property type="entry name" value="FLGHOOKFLIE"/>
</dbReference>
<evidence type="ECO:0000313" key="8">
    <source>
        <dbReference type="Proteomes" id="UP001589836"/>
    </source>
</evidence>